<comment type="caution">
    <text evidence="1">The sequence shown here is derived from an EMBL/GenBank/DDBJ whole genome shotgun (WGS) entry which is preliminary data.</text>
</comment>
<dbReference type="RefSeq" id="WP_160949869.1">
    <property type="nucleotide sequence ID" value="NZ_JACWEZ010000002.1"/>
</dbReference>
<dbReference type="EMBL" id="JACWEZ010000002">
    <property type="protein sequence ID" value="MBD1221604.1"/>
    <property type="molecule type" value="Genomic_DNA"/>
</dbReference>
<proteinExistence type="predicted"/>
<evidence type="ECO:0000313" key="2">
    <source>
        <dbReference type="Proteomes" id="UP000621631"/>
    </source>
</evidence>
<sequence length="70" mass="8198">MESGPITWINDGEKITLVLDHIEQAFLYRSEDLVLILNGKKEKILTAYSLDGSQYFQRFAPTNYNFHIYQ</sequence>
<keyword evidence="2" id="KW-1185">Reference proteome</keyword>
<protein>
    <submittedName>
        <fullName evidence="1">Uncharacterized protein</fullName>
    </submittedName>
</protein>
<name>A0ABR7VI43_VIRHA</name>
<dbReference type="Proteomes" id="UP000621631">
    <property type="component" value="Unassembled WGS sequence"/>
</dbReference>
<gene>
    <name evidence="1" type="ORF">IC602_03210</name>
</gene>
<reference evidence="1 2" key="1">
    <citation type="submission" date="2020-09" db="EMBL/GenBank/DDBJ databases">
        <title>Draft Genome Sequences of Oil-Oxidizing Bacteria Halomonas titanicae, Marinobacter lutaoensis, and Virgibacillus halodenitrificans Isolated from Highly Saline Environments.</title>
        <authorList>
            <person name="Grouzdev D.S."/>
            <person name="Sokolova D.S."/>
            <person name="Semenova E.M."/>
            <person name="Borzenkov I.A."/>
            <person name="Bidzhieva S.K."/>
            <person name="Poltaraus A.B."/>
            <person name="Nazina T.N."/>
        </authorList>
    </citation>
    <scope>NUCLEOTIDE SEQUENCE [LARGE SCALE GENOMIC DNA]</scope>
    <source>
        <strain evidence="1 2">VKM B-3472D</strain>
    </source>
</reference>
<accession>A0ABR7VI43</accession>
<organism evidence="1 2">
    <name type="scientific">Virgibacillus halodenitrificans</name>
    <name type="common">Bacillus halodenitrificans</name>
    <dbReference type="NCBI Taxonomy" id="1482"/>
    <lineage>
        <taxon>Bacteria</taxon>
        <taxon>Bacillati</taxon>
        <taxon>Bacillota</taxon>
        <taxon>Bacilli</taxon>
        <taxon>Bacillales</taxon>
        <taxon>Bacillaceae</taxon>
        <taxon>Virgibacillus</taxon>
    </lineage>
</organism>
<evidence type="ECO:0000313" key="1">
    <source>
        <dbReference type="EMBL" id="MBD1221604.1"/>
    </source>
</evidence>